<keyword evidence="1" id="KW-0175">Coiled coil</keyword>
<feature type="region of interest" description="Disordered" evidence="2">
    <location>
        <begin position="72"/>
        <end position="91"/>
    </location>
</feature>
<keyword evidence="4" id="KW-1185">Reference proteome</keyword>
<accession>A0ABR3RG29</accession>
<feature type="compositionally biased region" description="Acidic residues" evidence="2">
    <location>
        <begin position="299"/>
        <end position="317"/>
    </location>
</feature>
<dbReference type="EMBL" id="JAKIXB020000012">
    <property type="protein sequence ID" value="KAL1603361.1"/>
    <property type="molecule type" value="Genomic_DNA"/>
</dbReference>
<feature type="region of interest" description="Disordered" evidence="2">
    <location>
        <begin position="294"/>
        <end position="325"/>
    </location>
</feature>
<evidence type="ECO:0000313" key="4">
    <source>
        <dbReference type="Proteomes" id="UP001521222"/>
    </source>
</evidence>
<evidence type="ECO:0000256" key="1">
    <source>
        <dbReference type="SAM" id="Coils"/>
    </source>
</evidence>
<comment type="caution">
    <text evidence="3">The sequence shown here is derived from an EMBL/GenBank/DDBJ whole genome shotgun (WGS) entry which is preliminary data.</text>
</comment>
<gene>
    <name evidence="3" type="ORF">SLS59_004457</name>
</gene>
<dbReference type="Proteomes" id="UP001521222">
    <property type="component" value="Unassembled WGS sequence"/>
</dbReference>
<feature type="region of interest" description="Disordered" evidence="2">
    <location>
        <begin position="102"/>
        <end position="122"/>
    </location>
</feature>
<reference evidence="3 4" key="1">
    <citation type="submission" date="2024-02" db="EMBL/GenBank/DDBJ databases">
        <title>De novo assembly and annotation of 12 fungi associated with fruit tree decline syndrome in Ontario, Canada.</title>
        <authorList>
            <person name="Sulman M."/>
            <person name="Ellouze W."/>
            <person name="Ilyukhin E."/>
        </authorList>
    </citation>
    <scope>NUCLEOTIDE SEQUENCE [LARGE SCALE GENOMIC DNA]</scope>
    <source>
        <strain evidence="3 4">M97-236</strain>
    </source>
</reference>
<evidence type="ECO:0000313" key="3">
    <source>
        <dbReference type="EMBL" id="KAL1603361.1"/>
    </source>
</evidence>
<organism evidence="3 4">
    <name type="scientific">Nothophoma quercina</name>
    <dbReference type="NCBI Taxonomy" id="749835"/>
    <lineage>
        <taxon>Eukaryota</taxon>
        <taxon>Fungi</taxon>
        <taxon>Dikarya</taxon>
        <taxon>Ascomycota</taxon>
        <taxon>Pezizomycotina</taxon>
        <taxon>Dothideomycetes</taxon>
        <taxon>Pleosporomycetidae</taxon>
        <taxon>Pleosporales</taxon>
        <taxon>Pleosporineae</taxon>
        <taxon>Didymellaceae</taxon>
        <taxon>Nothophoma</taxon>
    </lineage>
</organism>
<proteinExistence type="predicted"/>
<name>A0ABR3RG29_9PLEO</name>
<feature type="coiled-coil region" evidence="1">
    <location>
        <begin position="370"/>
        <end position="397"/>
    </location>
</feature>
<protein>
    <submittedName>
        <fullName evidence="3">Uncharacterized protein</fullName>
    </submittedName>
</protein>
<feature type="compositionally biased region" description="Polar residues" evidence="2">
    <location>
        <begin position="79"/>
        <end position="89"/>
    </location>
</feature>
<sequence>MMPMDIDPERAALRTFGRGHEVPEAAHVAGGLLGKTSTSTLKPVETPLLNFVKAAPLEHAGRTIKETAQLHSLPKGASLPSNSPGNPTPISMEVSAQLKATARRLSPQTTLDLSTLQSSPALDTSEHSELLRIASPVEASHKETQTLTMPAEIILPSPTLSSTAEPYFEYTVHQTLSSATSSDVTTELSAQPLTSLQAAKAQIEKFVQSAKQQYEILGLQCRSSTSTIDENGLPSCEAKLQSAEDPSKTLSFEFWVSRDEVGLHANHTPPPLAVPSTLSKTVYALRLWKLVADSANPESDSDASDSEDNDDNEEEDGHDNKSDKESLRIFHPLPHICTEIHTTLDAANRAAKRVQVYLSHEKDPKSPLQQQWQIQNLQKLNGKLDELKREVDDDKGEDGGDGGVSLFEFEEGRRRGCWRSVFDRFGVGGERFEVLVCTVGVSGPRNV</sequence>
<feature type="compositionally biased region" description="Polar residues" evidence="2">
    <location>
        <begin position="106"/>
        <end position="122"/>
    </location>
</feature>
<evidence type="ECO:0000256" key="2">
    <source>
        <dbReference type="SAM" id="MobiDB-lite"/>
    </source>
</evidence>